<evidence type="ECO:0000256" key="1">
    <source>
        <dbReference type="SAM" id="MobiDB-lite"/>
    </source>
</evidence>
<gene>
    <name evidence="2" type="ORF">KL859_32570</name>
</gene>
<dbReference type="RefSeq" id="WP_139308157.1">
    <property type="nucleotide sequence ID" value="NZ_CP092364.2"/>
</dbReference>
<comment type="caution">
    <text evidence="2">The sequence shown here is derived from an EMBL/GenBank/DDBJ whole genome shotgun (WGS) entry which is preliminary data.</text>
</comment>
<dbReference type="Proteomes" id="UP000696413">
    <property type="component" value="Unassembled WGS sequence"/>
</dbReference>
<evidence type="ECO:0000313" key="3">
    <source>
        <dbReference type="Proteomes" id="UP000696413"/>
    </source>
</evidence>
<name>A0ABS6HZ64_MYCGD</name>
<organism evidence="2 3">
    <name type="scientific">Mycolicibacterium goodii</name>
    <name type="common">Mycobacterium goodii</name>
    <dbReference type="NCBI Taxonomy" id="134601"/>
    <lineage>
        <taxon>Bacteria</taxon>
        <taxon>Bacillati</taxon>
        <taxon>Actinomycetota</taxon>
        <taxon>Actinomycetes</taxon>
        <taxon>Mycobacteriales</taxon>
        <taxon>Mycobacteriaceae</taxon>
        <taxon>Mycolicibacterium</taxon>
    </lineage>
</organism>
<keyword evidence="3" id="KW-1185">Reference proteome</keyword>
<sequence length="118" mass="13018">MSAVTGGARMTRRKRQAAEVHQFRPPFPPELGVYDGAAWGAPPLDGGGPEWEAEHRAAHARFQQAGCDWFDEHGHLPVDPSIVPGDVAFCGDFYEHNCGGEHCIRRPARTTVRFADDH</sequence>
<evidence type="ECO:0000313" key="2">
    <source>
        <dbReference type="EMBL" id="MBU8827591.1"/>
    </source>
</evidence>
<protein>
    <submittedName>
        <fullName evidence="2">Uncharacterized protein</fullName>
    </submittedName>
</protein>
<dbReference type="EMBL" id="JAHBOM010000047">
    <property type="protein sequence ID" value="MBU8827591.1"/>
    <property type="molecule type" value="Genomic_DNA"/>
</dbReference>
<accession>A0ABS6HZ64</accession>
<proteinExistence type="predicted"/>
<reference evidence="2 3" key="1">
    <citation type="submission" date="2021-05" db="EMBL/GenBank/DDBJ databases">
        <title>Draft Genome Sequences of Clinical Respiratory Isolates of Mycobacterium goodii Recovered in Ireland.</title>
        <authorList>
            <person name="Flanagan P.R."/>
            <person name="Mok S."/>
            <person name="Roycroft E."/>
            <person name="Rogers T.R."/>
            <person name="Fitzgibbon M."/>
        </authorList>
    </citation>
    <scope>NUCLEOTIDE SEQUENCE [LARGE SCALE GENOMIC DNA]</scope>
    <source>
        <strain evidence="2 3">14IE55</strain>
    </source>
</reference>
<feature type="region of interest" description="Disordered" evidence="1">
    <location>
        <begin position="1"/>
        <end position="25"/>
    </location>
</feature>